<evidence type="ECO:0000313" key="2">
    <source>
        <dbReference type="Proteomes" id="UP001164963"/>
    </source>
</evidence>
<dbReference type="EMBL" id="CP098740">
    <property type="protein sequence ID" value="UZK58208.1"/>
    <property type="molecule type" value="Genomic_DNA"/>
</dbReference>
<dbReference type="RefSeq" id="WP_265546768.1">
    <property type="nucleotide sequence ID" value="NZ_CP098740.1"/>
</dbReference>
<name>A0ABY6Q208_9ACTN</name>
<sequence>MTSANLLHALGIAPSSLDPAPPWTPCGSAYIERLTERHPCIRCGATATVAGVIEDAGFGRRWVDRCTACLAATTTRSPGPRPPVADVLAVVRAAAGEIGMTVTVMCGDDCGAA</sequence>
<gene>
    <name evidence="1" type="ORF">NEH16_32725</name>
</gene>
<protein>
    <submittedName>
        <fullName evidence="1">Uncharacterized protein</fullName>
    </submittedName>
</protein>
<reference evidence="1" key="1">
    <citation type="journal article" date="2022" name="Front. Microbiol.">
        <title>Mirubactin C rescues the lethal effect of cell wall biosynthesis mutations in Bacillus subtilis.</title>
        <authorList>
            <person name="Kepplinger B."/>
            <person name="Wen X."/>
            <person name="Tyler A.R."/>
            <person name="Kim B.Y."/>
            <person name="Brown J."/>
            <person name="Banks P."/>
            <person name="Dashti Y."/>
            <person name="Mackenzie E.S."/>
            <person name="Wills C."/>
            <person name="Kawai Y."/>
            <person name="Waldron K.J."/>
            <person name="Allenby N.E.E."/>
            <person name="Wu L.J."/>
            <person name="Hall M.J."/>
            <person name="Errington J."/>
        </authorList>
    </citation>
    <scope>NUCLEOTIDE SEQUENCE</scope>
    <source>
        <strain evidence="1">MDA8-470</strain>
    </source>
</reference>
<proteinExistence type="predicted"/>
<evidence type="ECO:0000313" key="1">
    <source>
        <dbReference type="EMBL" id="UZK58208.1"/>
    </source>
</evidence>
<accession>A0ABY6Q208</accession>
<keyword evidence="2" id="KW-1185">Reference proteome</keyword>
<dbReference type="Proteomes" id="UP001164963">
    <property type="component" value="Chromosome"/>
</dbReference>
<organism evidence="1 2">
    <name type="scientific">Streptomyces drozdowiczii</name>
    <dbReference type="NCBI Taxonomy" id="202862"/>
    <lineage>
        <taxon>Bacteria</taxon>
        <taxon>Bacillati</taxon>
        <taxon>Actinomycetota</taxon>
        <taxon>Actinomycetes</taxon>
        <taxon>Kitasatosporales</taxon>
        <taxon>Streptomycetaceae</taxon>
        <taxon>Streptomyces</taxon>
    </lineage>
</organism>